<feature type="binding site" evidence="18">
    <location>
        <position position="267"/>
    </location>
    <ligand>
        <name>Zn(2+)</name>
        <dbReference type="ChEBI" id="CHEBI:29105"/>
    </ligand>
</feature>
<evidence type="ECO:0000256" key="17">
    <source>
        <dbReference type="ARBA" id="ARBA00023285"/>
    </source>
</evidence>
<sequence>MPAETGAAALKGRAEPAIQTVEVALGARSYRILVGAGLLAEAGRHLAQAGRPRQVAIVTDENLADRHLPALQTALAEAGIAAVAQVLPPGEGAKSFGSFERLCEWLLEVRIERRDMVLAFGGGVVGDLAGFAAAVLRRGTRFAQVPTTLLAQVDSAVGGKTAINTRFGKNLIGAFHQPELVLADTDLLDSLPPRELRAGYAEVLKYGLLGDRAFLDWLAAHGPAVLDGADGGAARAEAIARSCRAKAAFVAGDERESGDRALLNLGHTFGHALEAEAGMTGDLLHGEAVAVGMLCAAILSERRGLLGAADTAAVRRHLAAAGLPQSLAEIGGADWPAGRLYAHMRQDKKAEGGRLRFVLMRGLGNAFLADDVAEDEVRDTLDAVRRPGNMA</sequence>
<evidence type="ECO:0000256" key="18">
    <source>
        <dbReference type="HAMAP-Rule" id="MF_00110"/>
    </source>
</evidence>
<comment type="cofactor">
    <cofactor evidence="18">
        <name>Co(2+)</name>
        <dbReference type="ChEBI" id="CHEBI:48828"/>
    </cofactor>
    <cofactor evidence="18">
        <name>Zn(2+)</name>
        <dbReference type="ChEBI" id="CHEBI:29105"/>
    </cofactor>
    <text evidence="18">Binds 1 divalent metal cation per subunit. Can use either Co(2+) or Zn(2+).</text>
</comment>
<evidence type="ECO:0000256" key="3">
    <source>
        <dbReference type="ARBA" id="ARBA00003485"/>
    </source>
</evidence>
<evidence type="ECO:0000313" key="21">
    <source>
        <dbReference type="EMBL" id="MFC3226969.1"/>
    </source>
</evidence>
<evidence type="ECO:0000256" key="13">
    <source>
        <dbReference type="ARBA" id="ARBA00022833"/>
    </source>
</evidence>
<dbReference type="PIRSF" id="PIRSF001455">
    <property type="entry name" value="DHQ_synth"/>
    <property type="match status" value="1"/>
</dbReference>
<dbReference type="Pfam" id="PF24621">
    <property type="entry name" value="DHQS_C"/>
    <property type="match status" value="1"/>
</dbReference>
<dbReference type="SUPFAM" id="SSF56796">
    <property type="entry name" value="Dehydroquinate synthase-like"/>
    <property type="match status" value="1"/>
</dbReference>
<comment type="similarity">
    <text evidence="6 18">Belongs to the sugar phosphate cyclases superfamily. Dehydroquinate synthase family.</text>
</comment>
<dbReference type="Proteomes" id="UP001595528">
    <property type="component" value="Unassembled WGS sequence"/>
</dbReference>
<proteinExistence type="inferred from homology"/>
<dbReference type="EMBL" id="JBHRTR010000019">
    <property type="protein sequence ID" value="MFC3226969.1"/>
    <property type="molecule type" value="Genomic_DNA"/>
</dbReference>
<dbReference type="Gene3D" id="1.20.1090.10">
    <property type="entry name" value="Dehydroquinate synthase-like - alpha domain"/>
    <property type="match status" value="1"/>
</dbReference>
<feature type="binding site" evidence="18">
    <location>
        <begin position="123"/>
        <end position="127"/>
    </location>
    <ligand>
        <name>NAD(+)</name>
        <dbReference type="ChEBI" id="CHEBI:57540"/>
    </ligand>
</feature>
<dbReference type="GO" id="GO:0003856">
    <property type="term" value="F:3-dehydroquinate synthase activity"/>
    <property type="evidence" value="ECO:0007669"/>
    <property type="project" value="UniProtKB-EC"/>
</dbReference>
<keyword evidence="12 18" id="KW-0547">Nucleotide-binding</keyword>
<name>A0ABV7KXC9_9PROT</name>
<keyword evidence="9 18" id="KW-0963">Cytoplasm</keyword>
<keyword evidence="15 18" id="KW-0057">Aromatic amino acid biosynthesis</keyword>
<comment type="caution">
    <text evidence="21">The sequence shown here is derived from an EMBL/GenBank/DDBJ whole genome shotgun (WGS) entry which is preliminary data.</text>
</comment>
<feature type="binding site" evidence="18">
    <location>
        <position position="160"/>
    </location>
    <ligand>
        <name>NAD(+)</name>
        <dbReference type="ChEBI" id="CHEBI:57540"/>
    </ligand>
</feature>
<dbReference type="CDD" id="cd08195">
    <property type="entry name" value="DHQS"/>
    <property type="match status" value="1"/>
</dbReference>
<gene>
    <name evidence="18 21" type="primary">aroB</name>
    <name evidence="21" type="ORF">ACFOGJ_07000</name>
</gene>
<evidence type="ECO:0000256" key="1">
    <source>
        <dbReference type="ARBA" id="ARBA00001393"/>
    </source>
</evidence>
<keyword evidence="10 18" id="KW-0028">Amino-acid biosynthesis</keyword>
<comment type="pathway">
    <text evidence="5 18">Metabolic intermediate biosynthesis; chorismate biosynthesis; chorismate from D-erythrose 4-phosphate and phosphoenolpyruvate: step 2/7.</text>
</comment>
<dbReference type="RefSeq" id="WP_379899128.1">
    <property type="nucleotide sequence ID" value="NZ_JBHRTR010000019.1"/>
</dbReference>
<dbReference type="InterPro" id="IPR050071">
    <property type="entry name" value="Dehydroquinate_synthase"/>
</dbReference>
<dbReference type="EC" id="4.2.3.4" evidence="7 18"/>
<feature type="binding site" evidence="18">
    <location>
        <position position="285"/>
    </location>
    <ligand>
        <name>Zn(2+)</name>
        <dbReference type="ChEBI" id="CHEBI:29105"/>
    </ligand>
</feature>
<evidence type="ECO:0000256" key="14">
    <source>
        <dbReference type="ARBA" id="ARBA00023027"/>
    </source>
</evidence>
<dbReference type="Gene3D" id="3.40.50.1970">
    <property type="match status" value="1"/>
</dbReference>
<dbReference type="PANTHER" id="PTHR43622:SF7">
    <property type="entry name" value="3-DEHYDROQUINATE SYNTHASE, CHLOROPLASTIC"/>
    <property type="match status" value="1"/>
</dbReference>
<evidence type="ECO:0000256" key="9">
    <source>
        <dbReference type="ARBA" id="ARBA00022490"/>
    </source>
</evidence>
<dbReference type="NCBIfam" id="TIGR01357">
    <property type="entry name" value="aroB"/>
    <property type="match status" value="1"/>
</dbReference>
<evidence type="ECO:0000256" key="8">
    <source>
        <dbReference type="ARBA" id="ARBA00017684"/>
    </source>
</evidence>
<evidence type="ECO:0000313" key="22">
    <source>
        <dbReference type="Proteomes" id="UP001595528"/>
    </source>
</evidence>
<feature type="binding site" evidence="18">
    <location>
        <position position="169"/>
    </location>
    <ligand>
        <name>NAD(+)</name>
        <dbReference type="ChEBI" id="CHEBI:57540"/>
    </ligand>
</feature>
<evidence type="ECO:0000256" key="4">
    <source>
        <dbReference type="ARBA" id="ARBA00004496"/>
    </source>
</evidence>
<keyword evidence="14 18" id="KW-0520">NAD</keyword>
<dbReference type="InterPro" id="IPR016037">
    <property type="entry name" value="DHQ_synth_AroB"/>
</dbReference>
<dbReference type="InterPro" id="IPR030960">
    <property type="entry name" value="DHQS/DOIS_N"/>
</dbReference>
<comment type="subcellular location">
    <subcellularLocation>
        <location evidence="4 18">Cytoplasm</location>
    </subcellularLocation>
</comment>
<accession>A0ABV7KXC9</accession>
<evidence type="ECO:0000256" key="7">
    <source>
        <dbReference type="ARBA" id="ARBA00013031"/>
    </source>
</evidence>
<keyword evidence="13 18" id="KW-0862">Zinc</keyword>
<dbReference type="PANTHER" id="PTHR43622">
    <property type="entry name" value="3-DEHYDROQUINATE SYNTHASE"/>
    <property type="match status" value="1"/>
</dbReference>
<feature type="binding site" evidence="18">
    <location>
        <position position="202"/>
    </location>
    <ligand>
        <name>Zn(2+)</name>
        <dbReference type="ChEBI" id="CHEBI:29105"/>
    </ligand>
</feature>
<evidence type="ECO:0000256" key="6">
    <source>
        <dbReference type="ARBA" id="ARBA00005412"/>
    </source>
</evidence>
<organism evidence="21 22">
    <name type="scientific">Marinibaculum pumilum</name>
    <dbReference type="NCBI Taxonomy" id="1766165"/>
    <lineage>
        <taxon>Bacteria</taxon>
        <taxon>Pseudomonadati</taxon>
        <taxon>Pseudomonadota</taxon>
        <taxon>Alphaproteobacteria</taxon>
        <taxon>Rhodospirillales</taxon>
        <taxon>Rhodospirillaceae</taxon>
        <taxon>Marinibaculum</taxon>
    </lineage>
</organism>
<dbReference type="InterPro" id="IPR030963">
    <property type="entry name" value="DHQ_synth_fam"/>
</dbReference>
<keyword evidence="17 18" id="KW-0170">Cobalt</keyword>
<evidence type="ECO:0000256" key="5">
    <source>
        <dbReference type="ARBA" id="ARBA00004661"/>
    </source>
</evidence>
<dbReference type="HAMAP" id="MF_00110">
    <property type="entry name" value="DHQ_synthase"/>
    <property type="match status" value="1"/>
</dbReference>
<evidence type="ECO:0000256" key="11">
    <source>
        <dbReference type="ARBA" id="ARBA00022723"/>
    </source>
</evidence>
<keyword evidence="22" id="KW-1185">Reference proteome</keyword>
<feature type="domain" description="3-dehydroquinate synthase C-terminal" evidence="20">
    <location>
        <begin position="199"/>
        <end position="350"/>
    </location>
</feature>
<keyword evidence="11 18" id="KW-0479">Metal-binding</keyword>
<comment type="function">
    <text evidence="3 18">Catalyzes the conversion of 3-deoxy-D-arabino-heptulosonate 7-phosphate (DAHP) to dehydroquinate (DHQ).</text>
</comment>
<evidence type="ECO:0000256" key="10">
    <source>
        <dbReference type="ARBA" id="ARBA00022605"/>
    </source>
</evidence>
<evidence type="ECO:0000259" key="19">
    <source>
        <dbReference type="Pfam" id="PF01761"/>
    </source>
</evidence>
<evidence type="ECO:0000256" key="2">
    <source>
        <dbReference type="ARBA" id="ARBA00001911"/>
    </source>
</evidence>
<reference evidence="22" key="1">
    <citation type="journal article" date="2019" name="Int. J. Syst. Evol. Microbiol.">
        <title>The Global Catalogue of Microorganisms (GCM) 10K type strain sequencing project: providing services to taxonomists for standard genome sequencing and annotation.</title>
        <authorList>
            <consortium name="The Broad Institute Genomics Platform"/>
            <consortium name="The Broad Institute Genome Sequencing Center for Infectious Disease"/>
            <person name="Wu L."/>
            <person name="Ma J."/>
        </authorList>
    </citation>
    <scope>NUCLEOTIDE SEQUENCE [LARGE SCALE GENOMIC DNA]</scope>
    <source>
        <strain evidence="22">KCTC 42964</strain>
    </source>
</reference>
<evidence type="ECO:0000256" key="12">
    <source>
        <dbReference type="ARBA" id="ARBA00022741"/>
    </source>
</evidence>
<dbReference type="InterPro" id="IPR056179">
    <property type="entry name" value="DHQS_C"/>
</dbReference>
<feature type="binding site" evidence="18">
    <location>
        <begin position="147"/>
        <end position="148"/>
    </location>
    <ligand>
        <name>NAD(+)</name>
        <dbReference type="ChEBI" id="CHEBI:57540"/>
    </ligand>
</feature>
<evidence type="ECO:0000259" key="20">
    <source>
        <dbReference type="Pfam" id="PF24621"/>
    </source>
</evidence>
<dbReference type="Pfam" id="PF01761">
    <property type="entry name" value="DHQ_synthase"/>
    <property type="match status" value="1"/>
</dbReference>
<comment type="catalytic activity">
    <reaction evidence="1 18">
        <text>7-phospho-2-dehydro-3-deoxy-D-arabino-heptonate = 3-dehydroquinate + phosphate</text>
        <dbReference type="Rhea" id="RHEA:21968"/>
        <dbReference type="ChEBI" id="CHEBI:32364"/>
        <dbReference type="ChEBI" id="CHEBI:43474"/>
        <dbReference type="ChEBI" id="CHEBI:58394"/>
        <dbReference type="EC" id="4.2.3.4"/>
    </reaction>
</comment>
<evidence type="ECO:0000256" key="15">
    <source>
        <dbReference type="ARBA" id="ARBA00023141"/>
    </source>
</evidence>
<comment type="cofactor">
    <cofactor evidence="2 18">
        <name>NAD(+)</name>
        <dbReference type="ChEBI" id="CHEBI:57540"/>
    </cofactor>
</comment>
<feature type="domain" description="3-dehydroquinate synthase N-terminal" evidence="19">
    <location>
        <begin position="86"/>
        <end position="197"/>
    </location>
</feature>
<protein>
    <recommendedName>
        <fullName evidence="8 18">3-dehydroquinate synthase</fullName>
        <shortName evidence="18">DHQS</shortName>
        <ecNumber evidence="7 18">4.2.3.4</ecNumber>
    </recommendedName>
</protein>
<keyword evidence="16 18" id="KW-0456">Lyase</keyword>
<evidence type="ECO:0000256" key="16">
    <source>
        <dbReference type="ARBA" id="ARBA00023239"/>
    </source>
</evidence>
<comment type="caution">
    <text evidence="18">Lacks conserved residue(s) required for the propagation of feature annotation.</text>
</comment>